<reference evidence="2 3" key="1">
    <citation type="submission" date="2018-09" db="EMBL/GenBank/DDBJ databases">
        <title>Profundibacter amoris BAR1 gen. nov., sp. nov., a new member of the Roseobacter clade isolated at Lokis Castle Vent Field on the Arctic Mid-Oceanic Ridge.</title>
        <authorList>
            <person name="Le Moine Bauer S."/>
            <person name="Sjoeberg A.G."/>
            <person name="L'Haridon S."/>
            <person name="Stokke R."/>
            <person name="Roalkvam I."/>
            <person name="Steen I.H."/>
            <person name="Dahle H."/>
        </authorList>
    </citation>
    <scope>NUCLEOTIDE SEQUENCE [LARGE SCALE GENOMIC DNA]</scope>
    <source>
        <strain evidence="2 3">BAR1</strain>
    </source>
</reference>
<dbReference type="SUPFAM" id="SSF110296">
    <property type="entry name" value="Oligoxyloglucan reducing end-specific cellobiohydrolase"/>
    <property type="match status" value="1"/>
</dbReference>
<evidence type="ECO:0000313" key="2">
    <source>
        <dbReference type="EMBL" id="AXX98589.1"/>
    </source>
</evidence>
<sequence>MARYDWPIESGKSPDRLIHRQENALRGNVSGLPDGLLGNLDLLDDVITANFDDDLTWLPIGPTILTNGQADGNPVVAGRVRDIKVSPDGQRVYVASANGGVWYSVNAGKKWTPIGSAGLDPSADRSDLTLTIGALFVEFGRTGGTDDPAKDIVYVGTGEPHPSIDASPGGSMGGIGILRLADTLPNALTNQRQNPWKREAKNLSRAGIFRLARNPAHALTLAGDAHLVAATSKGLLSRSGAFSEDSDWQEIKFTPDDFETYPNAYCSDVIWNAQGLWVTLVGAGALDGVYLSADGATNFRHIVLPQHDQGTRTSLGPVETAPERMYVLGSGPSATDANAGHAHLWQIDVSSPLPDNIRLVQNFPVGLFVSKVELSGVNLVLKGGNQSYYDQAIDVEHIAGKDVVTVGGSTEKKIGYNAALFRLEISDTAGVLSAGFVAANQTKAADDASFAGHGIHADVHKIISKGPVLWVGCDGGIFRRDTTGIPARAAGKSAWEAAMQAAARPLNAGLPVAEPGYVNSHPTLDGPLIAGTQDNGAIQRIGDTVWTLINKGDGGGCLFHPTIPHQRITQYIRAKWKFEPYTGDTRGPAIRRSTAAGNELLENDRANFYSQAATAQGVPPAAVPPSPAGPAPNARLFVGTDRIWYTADWANNNANPSWVTIPTMTDAYSLTAASPLLVQDQLIEGGNPDKVLAIEVLNEGNIVSTAANFVGTVILVLCQRSVRLFRFASPDGALPPVWTPLGQSIISTNSGVDRPKHKKTGNDVPNPFVPYLPNPPGAFWTDIAGHGGPAGQETFYVSTTGKVTENSNGDLVADPNFDTLWWYNGQGRWYPTGLRNSPLDPATGTGGSPAGAHSVVCDPDVPDIVYVGNRIGVWKGVIDQSGTHPSWTWSPAMEGLPQTMVQDLSVFKNSDGTYLRAALVSRGVWERDISAVPVSVGRTFIRTFAHDTGRSTLPETQRDPLTDALLNFHESPDIMVLRTGTHPWAADLPNEAVMLAQPSTANYAKAMHDVFVMAHHRHIIPVAGADMNVDVFLQKAAPAGPISGFAITSAWRTAIKEIVRGNSPAMPAGLSHLGRFNPIDPVEARTPGVVRFSLDLNFAGSNDHVMLVAVVTSPGNGLPTPDLDKANLRDIVRGSAVIAVRKIHRA</sequence>
<proteinExistence type="predicted"/>
<dbReference type="Gene3D" id="2.130.10.10">
    <property type="entry name" value="YVTN repeat-like/Quinoprotein amine dehydrogenase"/>
    <property type="match status" value="1"/>
</dbReference>
<organism evidence="2 3">
    <name type="scientific">Profundibacter amoris</name>
    <dbReference type="NCBI Taxonomy" id="2171755"/>
    <lineage>
        <taxon>Bacteria</taxon>
        <taxon>Pseudomonadati</taxon>
        <taxon>Pseudomonadota</taxon>
        <taxon>Alphaproteobacteria</taxon>
        <taxon>Rhodobacterales</taxon>
        <taxon>Paracoccaceae</taxon>
        <taxon>Profundibacter</taxon>
    </lineage>
</organism>
<evidence type="ECO:0000256" key="1">
    <source>
        <dbReference type="SAM" id="MobiDB-lite"/>
    </source>
</evidence>
<evidence type="ECO:0000313" key="3">
    <source>
        <dbReference type="Proteomes" id="UP000261704"/>
    </source>
</evidence>
<dbReference type="EMBL" id="CP032125">
    <property type="protein sequence ID" value="AXX98589.1"/>
    <property type="molecule type" value="Genomic_DNA"/>
</dbReference>
<feature type="region of interest" description="Disordered" evidence="1">
    <location>
        <begin position="749"/>
        <end position="768"/>
    </location>
</feature>
<dbReference type="InterPro" id="IPR015943">
    <property type="entry name" value="WD40/YVTN_repeat-like_dom_sf"/>
</dbReference>
<gene>
    <name evidence="2" type="ORF">BAR1_12040</name>
</gene>
<dbReference type="KEGG" id="pamo:BAR1_12040"/>
<dbReference type="AlphaFoldDB" id="A0A347UIB1"/>
<name>A0A347UIB1_9RHOB</name>
<dbReference type="OrthoDB" id="9764804at2"/>
<protein>
    <submittedName>
        <fullName evidence="2">Uncharacterized protein</fullName>
    </submittedName>
</protein>
<dbReference type="Proteomes" id="UP000261704">
    <property type="component" value="Chromosome"/>
</dbReference>
<keyword evidence="3" id="KW-1185">Reference proteome</keyword>
<dbReference type="RefSeq" id="WP_118943244.1">
    <property type="nucleotide sequence ID" value="NZ_CP032125.1"/>
</dbReference>
<accession>A0A347UIB1</accession>